<evidence type="ECO:0000313" key="2">
    <source>
        <dbReference type="Proteomes" id="UP001162992"/>
    </source>
</evidence>
<keyword evidence="2" id="KW-1185">Reference proteome</keyword>
<sequence length="107" mass="12734">MDKLMNFLNVTMRFVTWPSFEKIVLPFEWDNSAEGSEVNKSWCKHWLGQIQLGREHILFMAWNAKDPLSVIRQDHFPFSFCETCDMAICLRHVVRSLCLNIVRRILF</sequence>
<gene>
    <name evidence="1" type="ORF">O6H91_21G009700</name>
</gene>
<organism evidence="1 2">
    <name type="scientific">Diphasiastrum complanatum</name>
    <name type="common">Issler's clubmoss</name>
    <name type="synonym">Lycopodium complanatum</name>
    <dbReference type="NCBI Taxonomy" id="34168"/>
    <lineage>
        <taxon>Eukaryota</taxon>
        <taxon>Viridiplantae</taxon>
        <taxon>Streptophyta</taxon>
        <taxon>Embryophyta</taxon>
        <taxon>Tracheophyta</taxon>
        <taxon>Lycopodiopsida</taxon>
        <taxon>Lycopodiales</taxon>
        <taxon>Lycopodiaceae</taxon>
        <taxon>Lycopodioideae</taxon>
        <taxon>Diphasiastrum</taxon>
    </lineage>
</organism>
<accession>A0ACC2AHN3</accession>
<name>A0ACC2AHN3_DIPCM</name>
<dbReference type="Proteomes" id="UP001162992">
    <property type="component" value="Chromosome 21"/>
</dbReference>
<protein>
    <submittedName>
        <fullName evidence="1">Uncharacterized protein</fullName>
    </submittedName>
</protein>
<dbReference type="EMBL" id="CM055112">
    <property type="protein sequence ID" value="KAJ7517069.1"/>
    <property type="molecule type" value="Genomic_DNA"/>
</dbReference>
<proteinExistence type="predicted"/>
<comment type="caution">
    <text evidence="1">The sequence shown here is derived from an EMBL/GenBank/DDBJ whole genome shotgun (WGS) entry which is preliminary data.</text>
</comment>
<reference evidence="2" key="1">
    <citation type="journal article" date="2024" name="Proc. Natl. Acad. Sci. U.S.A.">
        <title>Extraordinary preservation of gene collinearity over three hundred million years revealed in homosporous lycophytes.</title>
        <authorList>
            <person name="Li C."/>
            <person name="Wickell D."/>
            <person name="Kuo L.Y."/>
            <person name="Chen X."/>
            <person name="Nie B."/>
            <person name="Liao X."/>
            <person name="Peng D."/>
            <person name="Ji J."/>
            <person name="Jenkins J."/>
            <person name="Williams M."/>
            <person name="Shu S."/>
            <person name="Plott C."/>
            <person name="Barry K."/>
            <person name="Rajasekar S."/>
            <person name="Grimwood J."/>
            <person name="Han X."/>
            <person name="Sun S."/>
            <person name="Hou Z."/>
            <person name="He W."/>
            <person name="Dai G."/>
            <person name="Sun C."/>
            <person name="Schmutz J."/>
            <person name="Leebens-Mack J.H."/>
            <person name="Li F.W."/>
            <person name="Wang L."/>
        </authorList>
    </citation>
    <scope>NUCLEOTIDE SEQUENCE [LARGE SCALE GENOMIC DNA]</scope>
    <source>
        <strain evidence="2">cv. PW_Plant_1</strain>
    </source>
</reference>
<evidence type="ECO:0000313" key="1">
    <source>
        <dbReference type="EMBL" id="KAJ7517069.1"/>
    </source>
</evidence>